<evidence type="ECO:0000256" key="1">
    <source>
        <dbReference type="SAM" id="MobiDB-lite"/>
    </source>
</evidence>
<reference evidence="2 3" key="1">
    <citation type="submission" date="2024-03" db="EMBL/GenBank/DDBJ databases">
        <title>Aureococcus anophagefferens CCMP1851 and Kratosvirus quantuckense: Draft genome of a second virus-susceptible host strain in the model system.</title>
        <authorList>
            <person name="Chase E."/>
            <person name="Truchon A.R."/>
            <person name="Schepens W."/>
            <person name="Wilhelm S.W."/>
        </authorList>
    </citation>
    <scope>NUCLEOTIDE SEQUENCE [LARGE SCALE GENOMIC DNA]</scope>
    <source>
        <strain evidence="2 3">CCMP1851</strain>
    </source>
</reference>
<feature type="compositionally biased region" description="Low complexity" evidence="1">
    <location>
        <begin position="652"/>
        <end position="672"/>
    </location>
</feature>
<evidence type="ECO:0008006" key="4">
    <source>
        <dbReference type="Google" id="ProtNLM"/>
    </source>
</evidence>
<feature type="region of interest" description="Disordered" evidence="1">
    <location>
        <begin position="549"/>
        <end position="573"/>
    </location>
</feature>
<feature type="compositionally biased region" description="Low complexity" evidence="1">
    <location>
        <begin position="767"/>
        <end position="812"/>
    </location>
</feature>
<organism evidence="2 3">
    <name type="scientific">Aureococcus anophagefferens</name>
    <name type="common">Harmful bloom alga</name>
    <dbReference type="NCBI Taxonomy" id="44056"/>
    <lineage>
        <taxon>Eukaryota</taxon>
        <taxon>Sar</taxon>
        <taxon>Stramenopiles</taxon>
        <taxon>Ochrophyta</taxon>
        <taxon>Pelagophyceae</taxon>
        <taxon>Pelagomonadales</taxon>
        <taxon>Pelagomonadaceae</taxon>
        <taxon>Aureococcus</taxon>
    </lineage>
</organism>
<dbReference type="Proteomes" id="UP001363151">
    <property type="component" value="Unassembled WGS sequence"/>
</dbReference>
<gene>
    <name evidence="2" type="ORF">SO694_00087149</name>
</gene>
<protein>
    <recommendedName>
        <fullName evidence="4">RelA/SpoT domain-containing protein</fullName>
    </recommendedName>
</protein>
<feature type="region of interest" description="Disordered" evidence="1">
    <location>
        <begin position="981"/>
        <end position="1032"/>
    </location>
</feature>
<feature type="compositionally biased region" description="Low complexity" evidence="1">
    <location>
        <begin position="988"/>
        <end position="999"/>
    </location>
</feature>
<feature type="region of interest" description="Disordered" evidence="1">
    <location>
        <begin position="652"/>
        <end position="691"/>
    </location>
</feature>
<feature type="region of interest" description="Disordered" evidence="1">
    <location>
        <begin position="765"/>
        <end position="830"/>
    </location>
</feature>
<sequence>MGASASIDQVQIICSNVERAVPRTPAGDRDVKNCDRTKLQEEISRAEGNVKAFYEAAWATCVADDLLLATAELQDEFSPADPPRCALPEGATVEALVALASEHAEAMHAALERPVKESGGAYYQGPRKGTLRIKEKAEADYEGDVRRVVDVERATGVYDTANDFNAAISKLRAAARGGELVIIRCKDNLRESESGYRDVKLNVALDGFVGELQLTFQSIKEIKDSGAHQVYEVSRVLAASGDDDALARALDGPDLESEQMLTLERADGRSVLDTCGSVVILEAALAKALPTGCCVANVYLWRGRARVRLGIDDVASESATLTSPDETSTTTQQLARISELERIAAAAQPGPVLTAALEVVGGAFKSEAVPEVCVEALLGVVAHLDVGHHGPSARSRGPRNPPVSFRARAAIASSLPLPPRFRAIARPPRDRRPSTARARAPHPAGRSDTATPRFELAAGAAPSRTRGALARIAAVVAARLRLGAAGPARLAEWRVLAAAGAAPNRRSRLRDASARRRGAPARDAAERAAALDGLGAALGAAAGDDARKLARRRAAPGGADGRPVSPRRARAASAGLGDGPFRALLVARGLPAALLRASAGDASGAVAACYEAPSRRRRREAVAWFAGAVRAAPPELTPQRVAAGLLGDLGGQRWRSSGAGRRSTRSRAASSLRPRRPPRARPRGAAVGAHAPTPHALRAALAAALGDDVRPAGVLGARRARGAALAAGPRGGAPPRARAADLPAAVAAPEVLEALVDALGRADATGRSSASATLPRRAAAPRCAARARAPRRSCAPPSRRARQATARASSAPSRRRSRARRRPAARPRQLDGDVRFAKGRCLHFELRRAAGDACAADASPAALVAALNVANAALARARGPRRARRRPRRWRRRFGANLGGVLAAADAAGDAALDVAALLFAALAARAGAGDALAAAPDGVAWGGLALRLLEVAVSSRGGATEAAARSARAPRPERRAAALRGLRRGDAPQGGAPRPARGGLRRRAPRPRRARALPARAAARSSPRSSAGGSRELRALAAAAVRAGAGDARAPGLRRRAARRRRRRAAGLARPYGAVLLPETLACF</sequence>
<dbReference type="EMBL" id="JBBJCI010000121">
    <property type="protein sequence ID" value="KAK7248087.1"/>
    <property type="molecule type" value="Genomic_DNA"/>
</dbReference>
<feature type="compositionally biased region" description="Basic residues" evidence="1">
    <location>
        <begin position="813"/>
        <end position="825"/>
    </location>
</feature>
<feature type="compositionally biased region" description="Low complexity" evidence="1">
    <location>
        <begin position="555"/>
        <end position="564"/>
    </location>
</feature>
<name>A0ABR1G4W9_AURAN</name>
<feature type="compositionally biased region" description="Basic residues" evidence="1">
    <location>
        <begin position="673"/>
        <end position="682"/>
    </location>
</feature>
<evidence type="ECO:0000313" key="3">
    <source>
        <dbReference type="Proteomes" id="UP001363151"/>
    </source>
</evidence>
<feature type="compositionally biased region" description="Low complexity" evidence="1">
    <location>
        <begin position="1013"/>
        <end position="1032"/>
    </location>
</feature>
<feature type="region of interest" description="Disordered" evidence="1">
    <location>
        <begin position="420"/>
        <end position="452"/>
    </location>
</feature>
<feature type="compositionally biased region" description="Basic residues" evidence="1">
    <location>
        <begin position="1000"/>
        <end position="1012"/>
    </location>
</feature>
<comment type="caution">
    <text evidence="2">The sequence shown here is derived from an EMBL/GenBank/DDBJ whole genome shotgun (WGS) entry which is preliminary data.</text>
</comment>
<keyword evidence="3" id="KW-1185">Reference proteome</keyword>
<accession>A0ABR1G4W9</accession>
<evidence type="ECO:0000313" key="2">
    <source>
        <dbReference type="EMBL" id="KAK7248087.1"/>
    </source>
</evidence>
<feature type="region of interest" description="Disordered" evidence="1">
    <location>
        <begin position="504"/>
        <end position="523"/>
    </location>
</feature>
<proteinExistence type="predicted"/>